<dbReference type="InterPro" id="IPR059179">
    <property type="entry name" value="MLKL-like_MCAfunc"/>
</dbReference>
<dbReference type="PANTHER" id="PTHR44329">
    <property type="entry name" value="SERINE/THREONINE-PROTEIN KINASE TNNI3K-RELATED"/>
    <property type="match status" value="1"/>
</dbReference>
<evidence type="ECO:0000256" key="2">
    <source>
        <dbReference type="ARBA" id="ARBA00022741"/>
    </source>
</evidence>
<sequence>MLSIRKVIIVDNMISLFDWLESAVDNKDVELINFDSLNLDVKRRKKDGAFSRRVNLNGSKFTYHSLTDFDDIKVDEEEMKKIFSMGLEHTNIAKAFISLTSQLINGLEFLHNQQIIHPSLNPKNILLQHNTLKLTNFGDLTVFKSNDLENIPYVEPRPLKVSAKSSYGKDNNSSNIYGVKSNIYSLGVLLWQVSSSLKPYKSLSTVEMVEYITNGKREEPIFGTPVKYHELYQDCWQDNPDKRPDCITAFKKLELVDVKDVISKESLKSLIYDDDSNNIQVISQDSQDLNNKFFLQQSNLLKGLKVHRNAFVHGEEILTNDGTITFNQIKQQHTLFYTNKSSNPFELLKNECVSTQKLEEIDICLHIPLFNVKCDDFKPTDRFLRAIEEVLKTPDRKSIQKVFETYGDYIAKDVDVGGALKIKSKWPKDRQSIMQDLDILKANLHWIIFSGNSNVFSQVPFNNIFTIEDMDGQRITSGYELKVWMEEVYDHKKVHVIAYNKIVPVYTLLKDELKQEIFKICGKLHEINIEPNIVPYISNRPIPENLEHWIKSESSSILYLCHWINSLYFHYGLTVLQDCVRHGLEVALEFLEIPEISILDKSYMFLRKPLNKKEAFTLANNIRIDDINATEIPFLMESLTNLHPIFDNQHNSNEIHCFIVSEKIKLTFNVDKLKPSEKFLKAVDEALNSNYPFRSLKNVFDKFGYFCPQSIILGITFSKVYKSDNNDQYVNDDSIDLNMDRDESKIIKDKLIEWNETVKNLDTSFFLESNDDIVDKNKIYSRLKYSHEKQNWKTVMQDLIPLYEILPKEKQSDIKNIVSDNYQIVMTGFTKITYNNQTYVNIQFENPLQDSKYEIFGCLVVDGQNVSDVMIQFNLANQYECRATIHKLDNKSVPVDAQVFWMILAKGHGYFSKNSRDIKIECGKKILTGQLPMNIEISLPKWLTSCIFVTSFDSKNFNKNQIIKSEFRHYLNNELNFDVLQYNSKELKSKMFENVTMRWCAIDTKGKDQIAVDVGINISAFFKWNILGDEISSTIKLENDTVKDFSDTLKGYDKEDVIRSTISFKNYQSDTVKDYGKGAVYMTDKVVNVVAPYIPLFDVATKLIKEIIDLHDAAQYNKITCARLMERAIDAQGSIERLKRTKKINEERFKDQNFYNSFQRFTNILAKIKLFEEELSKIGNFKKIGEASLVKEKFINLTTEFDSTMSDLKFSIMVDNKAQRKRDFESLEKDHNEIKKLLIYTRDSVIDKVLKVVQEVQVMKSQLESRFNHYDKSADKPVFKPQQIDTSQLHLCREPLAPHNKGRVKRMYSGVIEVEFKRITLSESVIFQTNLAMIGKLGISPYILKFHGWETKVILARDICRGIVFLNSVDVFHYDIRCENIMLTSRLEPKITNFKLVRELKSGYALEIPHLIVLRWMAPEIMEGIRYNTKCEIFSFGMTLWELAFEKYPYKKRFNSSHLEELKKYVIQGYREKITFGIAKDQNEKEIQQNLKEIIESTWHQDPDQRPNLVELLIRIEELSEKHVEAGALPKIYPYKQLDLDGSRFCDDIDVDFEDLLLDNSDIKTIMPFEDGLKIHQQIKKNESSETITENRRLAWECFSDNADMGNSQAKYWKGYYLWEGYHVEKNREEAVRLFKEAADEGVSGAQLRYAFSIISKKEKVTPAEIKEFITYLTMAADKGNHVALYNLGDLYLNGKFHVEKNRELGIDKLKLAAAYGNDAAKKLLDKLDVQ</sequence>
<evidence type="ECO:0000313" key="6">
    <source>
        <dbReference type="EMBL" id="KAF0554947.1"/>
    </source>
</evidence>
<dbReference type="PROSITE" id="PS50011">
    <property type="entry name" value="PROTEIN_KINASE_DOM"/>
    <property type="match status" value="2"/>
</dbReference>
<dbReference type="SUPFAM" id="SSF81901">
    <property type="entry name" value="HCP-like"/>
    <property type="match status" value="1"/>
</dbReference>
<keyword evidence="3 6" id="KW-0418">Kinase</keyword>
<dbReference type="GO" id="GO:0004674">
    <property type="term" value="F:protein serine/threonine kinase activity"/>
    <property type="evidence" value="ECO:0007669"/>
    <property type="project" value="TreeGrafter"/>
</dbReference>
<evidence type="ECO:0000256" key="4">
    <source>
        <dbReference type="ARBA" id="ARBA00022840"/>
    </source>
</evidence>
<dbReference type="Pfam" id="PF07714">
    <property type="entry name" value="PK_Tyr_Ser-Thr"/>
    <property type="match status" value="2"/>
</dbReference>
<dbReference type="PANTHER" id="PTHR44329:SF288">
    <property type="entry name" value="MITOGEN-ACTIVATED PROTEIN KINASE KINASE KINASE 20"/>
    <property type="match status" value="1"/>
</dbReference>
<gene>
    <name evidence="6" type="ORF">F8M41_018308</name>
</gene>
<name>A0A8H4B2Q8_GIGMA</name>
<dbReference type="Gene3D" id="1.10.510.10">
    <property type="entry name" value="Transferase(Phosphotransferase) domain 1"/>
    <property type="match status" value="2"/>
</dbReference>
<dbReference type="InterPro" id="IPR008266">
    <property type="entry name" value="Tyr_kinase_AS"/>
</dbReference>
<dbReference type="InterPro" id="IPR036537">
    <property type="entry name" value="Adaptor_Cbl_N_dom_sf"/>
</dbReference>
<keyword evidence="7" id="KW-1185">Reference proteome</keyword>
<keyword evidence="1" id="KW-0808">Transferase</keyword>
<protein>
    <submittedName>
        <fullName evidence="6">Kinase-like protein</fullName>
    </submittedName>
</protein>
<dbReference type="InterPro" id="IPR011009">
    <property type="entry name" value="Kinase-like_dom_sf"/>
</dbReference>
<dbReference type="InterPro" id="IPR051681">
    <property type="entry name" value="Ser/Thr_Kinases-Pseudokinases"/>
</dbReference>
<dbReference type="CDD" id="cd21037">
    <property type="entry name" value="MLKL_NTD"/>
    <property type="match status" value="1"/>
</dbReference>
<feature type="domain" description="Protein kinase" evidence="5">
    <location>
        <begin position="1"/>
        <end position="256"/>
    </location>
</feature>
<evidence type="ECO:0000256" key="3">
    <source>
        <dbReference type="ARBA" id="ARBA00022777"/>
    </source>
</evidence>
<keyword evidence="4" id="KW-0067">ATP-binding</keyword>
<feature type="domain" description="Protein kinase" evidence="5">
    <location>
        <begin position="1199"/>
        <end position="1519"/>
    </location>
</feature>
<evidence type="ECO:0000313" key="7">
    <source>
        <dbReference type="Proteomes" id="UP000439903"/>
    </source>
</evidence>
<dbReference type="Gene3D" id="1.25.40.10">
    <property type="entry name" value="Tetratricopeptide repeat domain"/>
    <property type="match status" value="1"/>
</dbReference>
<accession>A0A8H4B2Q8</accession>
<dbReference type="SUPFAM" id="SSF56112">
    <property type="entry name" value="Protein kinase-like (PK-like)"/>
    <property type="match status" value="2"/>
</dbReference>
<dbReference type="InterPro" id="IPR001245">
    <property type="entry name" value="Ser-Thr/Tyr_kinase_cat_dom"/>
</dbReference>
<comment type="caution">
    <text evidence="6">The sequence shown here is derived from an EMBL/GenBank/DDBJ whole genome shotgun (WGS) entry which is preliminary data.</text>
</comment>
<dbReference type="EMBL" id="WTPW01000045">
    <property type="protein sequence ID" value="KAF0554947.1"/>
    <property type="molecule type" value="Genomic_DNA"/>
</dbReference>
<evidence type="ECO:0000256" key="1">
    <source>
        <dbReference type="ARBA" id="ARBA00022679"/>
    </source>
</evidence>
<evidence type="ECO:0000259" key="5">
    <source>
        <dbReference type="PROSITE" id="PS50011"/>
    </source>
</evidence>
<dbReference type="SMART" id="SM00671">
    <property type="entry name" value="SEL1"/>
    <property type="match status" value="2"/>
</dbReference>
<dbReference type="GO" id="GO:0005524">
    <property type="term" value="F:ATP binding"/>
    <property type="evidence" value="ECO:0007669"/>
    <property type="project" value="UniProtKB-KW"/>
</dbReference>
<dbReference type="Gene3D" id="1.20.930.20">
    <property type="entry name" value="Adaptor protein Cbl, N-terminal domain"/>
    <property type="match status" value="1"/>
</dbReference>
<organism evidence="6 7">
    <name type="scientific">Gigaspora margarita</name>
    <dbReference type="NCBI Taxonomy" id="4874"/>
    <lineage>
        <taxon>Eukaryota</taxon>
        <taxon>Fungi</taxon>
        <taxon>Fungi incertae sedis</taxon>
        <taxon>Mucoromycota</taxon>
        <taxon>Glomeromycotina</taxon>
        <taxon>Glomeromycetes</taxon>
        <taxon>Diversisporales</taxon>
        <taxon>Gigasporaceae</taxon>
        <taxon>Gigaspora</taxon>
    </lineage>
</organism>
<dbReference type="Pfam" id="PF08238">
    <property type="entry name" value="Sel1"/>
    <property type="match status" value="2"/>
</dbReference>
<dbReference type="PROSITE" id="PS00109">
    <property type="entry name" value="PROTEIN_KINASE_TYR"/>
    <property type="match status" value="1"/>
</dbReference>
<dbReference type="InterPro" id="IPR006597">
    <property type="entry name" value="Sel1-like"/>
</dbReference>
<dbReference type="InterPro" id="IPR011990">
    <property type="entry name" value="TPR-like_helical_dom_sf"/>
</dbReference>
<dbReference type="Proteomes" id="UP000439903">
    <property type="component" value="Unassembled WGS sequence"/>
</dbReference>
<dbReference type="InterPro" id="IPR000719">
    <property type="entry name" value="Prot_kinase_dom"/>
</dbReference>
<keyword evidence="2" id="KW-0547">Nucleotide-binding</keyword>
<dbReference type="OrthoDB" id="2428776at2759"/>
<reference evidence="6 7" key="1">
    <citation type="journal article" date="2019" name="Environ. Microbiol.">
        <title>At the nexus of three kingdoms: the genome of the mycorrhizal fungus Gigaspora margarita provides insights into plant, endobacterial and fungal interactions.</title>
        <authorList>
            <person name="Venice F."/>
            <person name="Ghignone S."/>
            <person name="Salvioli di Fossalunga A."/>
            <person name="Amselem J."/>
            <person name="Novero M."/>
            <person name="Xianan X."/>
            <person name="Sedzielewska Toro K."/>
            <person name="Morin E."/>
            <person name="Lipzen A."/>
            <person name="Grigoriev I.V."/>
            <person name="Henrissat B."/>
            <person name="Martin F.M."/>
            <person name="Bonfante P."/>
        </authorList>
    </citation>
    <scope>NUCLEOTIDE SEQUENCE [LARGE SCALE GENOMIC DNA]</scope>
    <source>
        <strain evidence="6 7">BEG34</strain>
    </source>
</reference>
<dbReference type="GO" id="GO:0007166">
    <property type="term" value="P:cell surface receptor signaling pathway"/>
    <property type="evidence" value="ECO:0007669"/>
    <property type="project" value="InterPro"/>
</dbReference>
<proteinExistence type="predicted"/>